<dbReference type="InterPro" id="IPR006597">
    <property type="entry name" value="Sel1-like"/>
</dbReference>
<dbReference type="Pfam" id="PF08238">
    <property type="entry name" value="Sel1"/>
    <property type="match status" value="3"/>
</dbReference>
<dbReference type="EMBL" id="VJOY01000019">
    <property type="protein sequence ID" value="TRX73182.1"/>
    <property type="molecule type" value="Genomic_DNA"/>
</dbReference>
<dbReference type="OrthoDB" id="8561742at2"/>
<evidence type="ECO:0000313" key="1">
    <source>
        <dbReference type="EMBL" id="TRX73182.1"/>
    </source>
</evidence>
<dbReference type="PANTHER" id="PTHR11102">
    <property type="entry name" value="SEL-1-LIKE PROTEIN"/>
    <property type="match status" value="1"/>
</dbReference>
<dbReference type="InterPro" id="IPR011990">
    <property type="entry name" value="TPR-like_helical_dom_sf"/>
</dbReference>
<dbReference type="Proteomes" id="UP000315235">
    <property type="component" value="Unassembled WGS sequence"/>
</dbReference>
<dbReference type="SUPFAM" id="SSF81901">
    <property type="entry name" value="HCP-like"/>
    <property type="match status" value="1"/>
</dbReference>
<reference evidence="1 2" key="1">
    <citation type="submission" date="2019-07" db="EMBL/GenBank/DDBJ databases">
        <title>Pseudomonas mangiferae sp. nov., isolated from bark of mango tree in Thailand.</title>
        <authorList>
            <person name="Srisuk N."/>
            <person name="Anurat P."/>
        </authorList>
    </citation>
    <scope>NUCLEOTIDE SEQUENCE [LARGE SCALE GENOMIC DNA]</scope>
    <source>
        <strain evidence="1 2">DMKU_BBB3-04</strain>
    </source>
</reference>
<dbReference type="AlphaFoldDB" id="A0A553GUL0"/>
<dbReference type="InterPro" id="IPR050767">
    <property type="entry name" value="Sel1_AlgK"/>
</dbReference>
<protein>
    <submittedName>
        <fullName evidence="1">Sel1 repeat family protein</fullName>
    </submittedName>
</protein>
<evidence type="ECO:0000313" key="2">
    <source>
        <dbReference type="Proteomes" id="UP000315235"/>
    </source>
</evidence>
<dbReference type="RefSeq" id="WP_143490032.1">
    <property type="nucleotide sequence ID" value="NZ_VJOY01000019.1"/>
</dbReference>
<dbReference type="PANTHER" id="PTHR11102:SF160">
    <property type="entry name" value="ERAD-ASSOCIATED E3 UBIQUITIN-PROTEIN LIGASE COMPONENT HRD3"/>
    <property type="match status" value="1"/>
</dbReference>
<dbReference type="SMART" id="SM00671">
    <property type="entry name" value="SEL1"/>
    <property type="match status" value="2"/>
</dbReference>
<organism evidence="1 2">
    <name type="scientific">Pseudomonas mangiferae</name>
    <dbReference type="NCBI Taxonomy" id="2593654"/>
    <lineage>
        <taxon>Bacteria</taxon>
        <taxon>Pseudomonadati</taxon>
        <taxon>Pseudomonadota</taxon>
        <taxon>Gammaproteobacteria</taxon>
        <taxon>Pseudomonadales</taxon>
        <taxon>Pseudomonadaceae</taxon>
        <taxon>Pseudomonas</taxon>
    </lineage>
</organism>
<name>A0A553GUL0_9PSED</name>
<gene>
    <name evidence="1" type="ORF">FM069_19240</name>
</gene>
<comment type="caution">
    <text evidence="1">The sequence shown here is derived from an EMBL/GenBank/DDBJ whole genome shotgun (WGS) entry which is preliminary data.</text>
</comment>
<accession>A0A553GUL0</accession>
<proteinExistence type="predicted"/>
<keyword evidence="2" id="KW-1185">Reference proteome</keyword>
<dbReference type="Gene3D" id="1.25.40.10">
    <property type="entry name" value="Tetratricopeptide repeat domain"/>
    <property type="match status" value="1"/>
</dbReference>
<sequence>MRLAPLALLLVATEGHAAATDDYLDGLRALDRGERQRGAYLLEQAAAAGLMDAQLRLGDLLPGQPGERWLRAAVRQGSRPAAERLAQRYYDDSAYRRAAQCWLRAAEQGSSAAQARLGALQVVGYGLPKDKVQAFAWLNLAASAGDPEVTALRDTLGGQLPAAQREAGEALSRTLVDHPPRLPGEPACGE</sequence>